<dbReference type="InterPro" id="IPR008928">
    <property type="entry name" value="6-hairpin_glycosidase_sf"/>
</dbReference>
<reference evidence="1 2" key="1">
    <citation type="journal article" date="2013" name="Curr. Biol.">
        <title>The Genome of the Foraminiferan Reticulomyxa filosa.</title>
        <authorList>
            <person name="Glockner G."/>
            <person name="Hulsmann N."/>
            <person name="Schleicher M."/>
            <person name="Noegel A.A."/>
            <person name="Eichinger L."/>
            <person name="Gallinger C."/>
            <person name="Pawlowski J."/>
            <person name="Sierra R."/>
            <person name="Euteneuer U."/>
            <person name="Pillet L."/>
            <person name="Moustafa A."/>
            <person name="Platzer M."/>
            <person name="Groth M."/>
            <person name="Szafranski K."/>
            <person name="Schliwa M."/>
        </authorList>
    </citation>
    <scope>NUCLEOTIDE SEQUENCE [LARGE SCALE GENOMIC DNA]</scope>
</reference>
<dbReference type="Gene3D" id="1.50.10.20">
    <property type="match status" value="1"/>
</dbReference>
<dbReference type="PANTHER" id="PTHR47791:SF3">
    <property type="entry name" value="MEIOTICALLY UP-REGULATED GENE 191 PROTEIN"/>
    <property type="match status" value="1"/>
</dbReference>
<dbReference type="Proteomes" id="UP000023152">
    <property type="component" value="Unassembled WGS sequence"/>
</dbReference>
<dbReference type="PANTHER" id="PTHR47791">
    <property type="entry name" value="MEIOTICALLY UP-REGULATED GENE 191 PROTEIN"/>
    <property type="match status" value="1"/>
</dbReference>
<proteinExistence type="predicted"/>
<dbReference type="EMBL" id="ASPP01009157">
    <property type="protein sequence ID" value="ETO24533.1"/>
    <property type="molecule type" value="Genomic_DNA"/>
</dbReference>
<accession>X6NF48</accession>
<evidence type="ECO:0000313" key="1">
    <source>
        <dbReference type="EMBL" id="ETO24533.1"/>
    </source>
</evidence>
<organism evidence="1 2">
    <name type="scientific">Reticulomyxa filosa</name>
    <dbReference type="NCBI Taxonomy" id="46433"/>
    <lineage>
        <taxon>Eukaryota</taxon>
        <taxon>Sar</taxon>
        <taxon>Rhizaria</taxon>
        <taxon>Retaria</taxon>
        <taxon>Foraminifera</taxon>
        <taxon>Monothalamids</taxon>
        <taxon>Reticulomyxidae</taxon>
        <taxon>Reticulomyxa</taxon>
    </lineage>
</organism>
<sequence length="238" mass="27934">MFWNYQYEYKNAITNELGLSCQCKLYLLTNKKNETYRNRCEQVHTWLLETVDMINSSLWLFNDGLNDSTCLNNDGLTWTYNQGVILLGLELMSQIDPARYFNASLTLAKRLIYGVTTHLIQIQNTSSSVTPQAHILREVVNATQVRTSTDHEQFKGIWMRYASYFFKYLQDLNIEPQLRNDMRNFVRENWYYGLLTYAKYPSDGVFVFDSVWYEDYQYSDGVSQTSAIDAFNAAFVFL</sequence>
<dbReference type="Pfam" id="PF03663">
    <property type="entry name" value="Glyco_hydro_76"/>
    <property type="match status" value="1"/>
</dbReference>
<dbReference type="InterPro" id="IPR053169">
    <property type="entry name" value="MUG_Protein"/>
</dbReference>
<dbReference type="OrthoDB" id="9984024at2759"/>
<comment type="caution">
    <text evidence="1">The sequence shown here is derived from an EMBL/GenBank/DDBJ whole genome shotgun (WGS) entry which is preliminary data.</text>
</comment>
<dbReference type="InterPro" id="IPR005198">
    <property type="entry name" value="Glyco_hydro_76"/>
</dbReference>
<dbReference type="SUPFAM" id="SSF48208">
    <property type="entry name" value="Six-hairpin glycosidases"/>
    <property type="match status" value="1"/>
</dbReference>
<keyword evidence="2" id="KW-1185">Reference proteome</keyword>
<dbReference type="AlphaFoldDB" id="X6NF48"/>
<dbReference type="GO" id="GO:0005975">
    <property type="term" value="P:carbohydrate metabolic process"/>
    <property type="evidence" value="ECO:0007669"/>
    <property type="project" value="InterPro"/>
</dbReference>
<protein>
    <submittedName>
        <fullName evidence="1">Uncharacterized protein</fullName>
    </submittedName>
</protein>
<name>X6NF48_RETFI</name>
<gene>
    <name evidence="1" type="ORF">RFI_12624</name>
</gene>
<evidence type="ECO:0000313" key="2">
    <source>
        <dbReference type="Proteomes" id="UP000023152"/>
    </source>
</evidence>